<keyword evidence="8" id="KW-0862">Zinc</keyword>
<feature type="domain" description="RING-type" evidence="9">
    <location>
        <begin position="1"/>
        <end position="156"/>
    </location>
</feature>
<dbReference type="CDD" id="cd20335">
    <property type="entry name" value="BRcat_RBR"/>
    <property type="match status" value="1"/>
</dbReference>
<dbReference type="OrthoDB" id="9977870at2759"/>
<dbReference type="Gene3D" id="1.20.120.1750">
    <property type="match status" value="1"/>
</dbReference>
<dbReference type="CDD" id="cd22584">
    <property type="entry name" value="Rcat_RBR_unk"/>
    <property type="match status" value="1"/>
</dbReference>
<organism evidence="10 11">
    <name type="scientific">Penicillium olsonii</name>
    <dbReference type="NCBI Taxonomy" id="99116"/>
    <lineage>
        <taxon>Eukaryota</taxon>
        <taxon>Fungi</taxon>
        <taxon>Dikarya</taxon>
        <taxon>Ascomycota</taxon>
        <taxon>Pezizomycotina</taxon>
        <taxon>Eurotiomycetes</taxon>
        <taxon>Eurotiomycetidae</taxon>
        <taxon>Eurotiales</taxon>
        <taxon>Aspergillaceae</taxon>
        <taxon>Penicillium</taxon>
    </lineage>
</organism>
<dbReference type="Pfam" id="PF26200">
    <property type="entry name" value="Rcat_RNF216"/>
    <property type="match status" value="1"/>
</dbReference>
<evidence type="ECO:0000259" key="9">
    <source>
        <dbReference type="PROSITE" id="PS51873"/>
    </source>
</evidence>
<comment type="catalytic activity">
    <reaction evidence="1">
        <text>[E2 ubiquitin-conjugating enzyme]-S-ubiquitinyl-L-cysteine + [acceptor protein]-L-lysine = [E2 ubiquitin-conjugating enzyme]-L-cysteine + [acceptor protein]-N(6)-ubiquitinyl-L-lysine.</text>
        <dbReference type="EC" id="2.3.2.31"/>
    </reaction>
</comment>
<keyword evidence="3" id="KW-0808">Transferase</keyword>
<dbReference type="InterPro" id="IPR031127">
    <property type="entry name" value="E3_UB_ligase_RBR"/>
</dbReference>
<evidence type="ECO:0000313" key="11">
    <source>
        <dbReference type="Proteomes" id="UP001153618"/>
    </source>
</evidence>
<evidence type="ECO:0000256" key="7">
    <source>
        <dbReference type="ARBA" id="ARBA00022786"/>
    </source>
</evidence>
<keyword evidence="6" id="KW-0863">Zinc-finger</keyword>
<evidence type="ECO:0000256" key="3">
    <source>
        <dbReference type="ARBA" id="ARBA00022679"/>
    </source>
</evidence>
<keyword evidence="11" id="KW-1185">Reference proteome</keyword>
<dbReference type="EMBL" id="CAJVOS010000010">
    <property type="protein sequence ID" value="CAG7980547.1"/>
    <property type="molecule type" value="Genomic_DNA"/>
</dbReference>
<dbReference type="Proteomes" id="UP001153618">
    <property type="component" value="Unassembled WGS sequence"/>
</dbReference>
<dbReference type="GO" id="GO:0008270">
    <property type="term" value="F:zinc ion binding"/>
    <property type="evidence" value="ECO:0007669"/>
    <property type="project" value="UniProtKB-KW"/>
</dbReference>
<dbReference type="PANTHER" id="PTHR11685">
    <property type="entry name" value="RBR FAMILY RING FINGER AND IBR DOMAIN-CONTAINING"/>
    <property type="match status" value="1"/>
</dbReference>
<dbReference type="GO" id="GO:0016567">
    <property type="term" value="P:protein ubiquitination"/>
    <property type="evidence" value="ECO:0007669"/>
    <property type="project" value="InterPro"/>
</dbReference>
<keyword evidence="7" id="KW-0833">Ubl conjugation pathway</keyword>
<evidence type="ECO:0000313" key="10">
    <source>
        <dbReference type="EMBL" id="CAG7980547.1"/>
    </source>
</evidence>
<keyword evidence="5" id="KW-0677">Repeat</keyword>
<accession>A0A9W4MKU9</accession>
<evidence type="ECO:0000256" key="4">
    <source>
        <dbReference type="ARBA" id="ARBA00022723"/>
    </source>
</evidence>
<evidence type="ECO:0000256" key="8">
    <source>
        <dbReference type="ARBA" id="ARBA00022833"/>
    </source>
</evidence>
<evidence type="ECO:0000256" key="1">
    <source>
        <dbReference type="ARBA" id="ARBA00001798"/>
    </source>
</evidence>
<dbReference type="InterPro" id="IPR002867">
    <property type="entry name" value="IBR_dom"/>
</dbReference>
<dbReference type="PROSITE" id="PS51873">
    <property type="entry name" value="TRIAD"/>
    <property type="match status" value="1"/>
</dbReference>
<reference evidence="10" key="1">
    <citation type="submission" date="2021-07" db="EMBL/GenBank/DDBJ databases">
        <authorList>
            <person name="Branca A.L. A."/>
        </authorList>
    </citation>
    <scope>NUCLEOTIDE SEQUENCE</scope>
</reference>
<dbReference type="Pfam" id="PF01485">
    <property type="entry name" value="IBR"/>
    <property type="match status" value="1"/>
</dbReference>
<evidence type="ECO:0000256" key="6">
    <source>
        <dbReference type="ARBA" id="ARBA00022771"/>
    </source>
</evidence>
<comment type="caution">
    <text evidence="10">The sequence shown here is derived from an EMBL/GenBank/DDBJ whole genome shotgun (WGS) entry which is preliminary data.</text>
</comment>
<protein>
    <recommendedName>
        <fullName evidence="2">RBR-type E3 ubiquitin transferase</fullName>
        <ecNumber evidence="2">2.3.2.31</ecNumber>
    </recommendedName>
</protein>
<evidence type="ECO:0000256" key="5">
    <source>
        <dbReference type="ARBA" id="ARBA00022737"/>
    </source>
</evidence>
<dbReference type="EC" id="2.3.2.31" evidence="2"/>
<dbReference type="SUPFAM" id="SSF57850">
    <property type="entry name" value="RING/U-box"/>
    <property type="match status" value="1"/>
</dbReference>
<dbReference type="AlphaFoldDB" id="A0A9W4MKU9"/>
<gene>
    <name evidence="10" type="ORF">POLS_LOCUS1288</name>
</gene>
<evidence type="ECO:0000256" key="2">
    <source>
        <dbReference type="ARBA" id="ARBA00012251"/>
    </source>
</evidence>
<dbReference type="InterPro" id="IPR044066">
    <property type="entry name" value="TRIAD_supradom"/>
</dbReference>
<keyword evidence="4" id="KW-0479">Metal-binding</keyword>
<name>A0A9W4MKU9_PENOL</name>
<proteinExistence type="predicted"/>
<dbReference type="GO" id="GO:0061630">
    <property type="term" value="F:ubiquitin protein ligase activity"/>
    <property type="evidence" value="ECO:0007669"/>
    <property type="project" value="UniProtKB-EC"/>
</dbReference>
<sequence length="156" mass="17849">MGQVSLDTPELFPTKCCQEEIPMEEVVAVLGTRNRKRYISQAEEQAVPPEERMYCPRATCGQWIHPDSKGPRPGTRLCTHCRAKVCCACRDLAHGPWPCADDESLKTVLALAKDNKWQRCTKCHFIVEKVDGCNHISCRCGHHFWYVSRFDQSIRN</sequence>